<dbReference type="SMART" id="SM00028">
    <property type="entry name" value="TPR"/>
    <property type="match status" value="5"/>
</dbReference>
<gene>
    <name evidence="1" type="ORF">ACFSW8_07605</name>
</gene>
<keyword evidence="2" id="KW-1185">Reference proteome</keyword>
<dbReference type="RefSeq" id="WP_377088185.1">
    <property type="nucleotide sequence ID" value="NZ_JBHSJL010000014.1"/>
</dbReference>
<name>A0ABW4ZAS2_9BACT</name>
<dbReference type="Proteomes" id="UP001597389">
    <property type="component" value="Unassembled WGS sequence"/>
</dbReference>
<dbReference type="Pfam" id="PF13429">
    <property type="entry name" value="TPR_15"/>
    <property type="match status" value="1"/>
</dbReference>
<dbReference type="InterPro" id="IPR011990">
    <property type="entry name" value="TPR-like_helical_dom_sf"/>
</dbReference>
<dbReference type="Gene3D" id="1.25.40.10">
    <property type="entry name" value="Tetratricopeptide repeat domain"/>
    <property type="match status" value="5"/>
</dbReference>
<proteinExistence type="predicted"/>
<evidence type="ECO:0000313" key="1">
    <source>
        <dbReference type="EMBL" id="MFD2158757.1"/>
    </source>
</evidence>
<dbReference type="EMBL" id="JBHUJB010000033">
    <property type="protein sequence ID" value="MFD2158757.1"/>
    <property type="molecule type" value="Genomic_DNA"/>
</dbReference>
<sequence length="2905" mass="330241">MKPFYSPLVFSLALSTLSAEITPGDKALKYHKALQSRPLNEQLFDRFYGAWMEEQELDALGAYLTEKTQKSWQDWTLLARYQMRRSLDQEAITSLGHAIANSPNPSPLHQLRAELHFRNLNFAEAINDLKEIKLDDAESSIETTRLLGTCYLRVGKVDEALALWSEAIKSSDVGIDFVDAAATEGAYEKAIELCQTLISKTKDPYEKVRFQIRLAELQGQANQIPAALESLKTTLNDTGNASWLESEILRKADSIFDRQGDLTGQITFYRELHSSQKHRTNIKQRYAFLLASNDEWDKAESLFAELLQSAPDALQLRKDFIVLLTNSEKFDRALKELDLLIQQQGESEPLLLQRIGLLHQLDRKDEIKPLIQKIEKLVGSAESDQIRVSQIYLQNGLKAEAETLLLNLSQQDSALLSREALASFYIQNEQKQKAIDILTKATRGADIESLIRITTNIATAGAPEKAYSICLNRKNDFASDPRYLHTLCQLAISSNNDEQALPFGEDLIHLAQRPQELDDAIKMAFKLIQRTESNQRYIEKLESASELSTQDKCLLAQLYASDNQIDKARSTLTQSPDPLSTYFWAGLLVKHKLEDEACAVLLKLIDSPSGRNTVFLRKLCQLQKSIGDTDAALDTIAKWKEIAPNDKVVWIWESDLLQNNGETGKAIANLRRAIARFEKADDLHSLLSKSYLHAGMYQDAHEVLWDSFEKAKTVESKMHWSRELVKLNYDLARLNELKNEFLKRRSGNKKAISPVLALIQVAIKEQDLDAEREYTKEALALQPNNEKLLLNIGDIEERLGNSDTAETYYRQASEITGAKNAQNQLLKFYFRSGQEDKAFALVKAQNQSSDPRKAEQLAVEMFRIGYLDAALISLKTLVAKHPNDWRAKYLYATLLEENGQLDEASELFINLSSASGELPDIEADSYPVRSPWSSSYYPEVLTLSDTIYQFRNNLENSRHSGWNANNPFIKLPSSPDEAQKYSHTHLFTIMSSIGASPLHDSIHNHLIKEKVPEVDVLAELFYLNKLHANSRWGGHSIDYKKLIKKFPDSPLLILADMQSFQSLELEDGIRLLKTSKDNPDIEYYAASLLLTKESSDEQFDQALSRANALLSQNHKCPPSVFSKLCSQYSQPDEHLTDERKKALLTLITQCYDNNLLKEHNSPYQSSHQRSLAALIFASLGDEKRLLEFFNHPDFTDTLKGKKKSSAFAYYTSRNDYSFLLYQDASYLNQASKINLGIFTKELFLNDDLYPNLDKDTIKSTLEKSLPRVESKTIAAELYTALNDSKKAQDKLREAIASNTYESPIAVNTLAYQLEQDEQYLESLELYIKSRKSADTKFAKAATDARIIQVAQKCDKADLAGKTKILTTALTTFHNSPGNSYVAQRTQLAAAQLDIKLPRKKLNQKTQEKRETILRNITGISYDKLHQRFTPLTKSGKQDQAARLAARLFIHKIHSHYPANGMDDLINGIQSNKLDDLFLNHLKTYTTSSSIWNDTYCVALHLLGRESEVPNTIESLKDPRANKEWKALRTALSLHKDKPEEALKVLTTSIPNKDVSVSIPTQTKVSPDQWYLWASLVADYAEHLEKTPETERELMWLVPILSDLAESKHFNNNNYIQSVFEQDNDRKEKNKKRVAAVTSISRALLKNQQGAEAGYMILNLLESAGKISPNSEFEWMHTALKADIFSSAKSTEEVSPFSLHNIRHNYARGKASNLQEELCKKLKSHGANAVLPPSLIKELKKSAPDTEQALSDLIKLSKLRGEKFQNQKDTLSKSWKQSKTTALYELANNLNNLAPYTKERVDKEFAEILPKLKKVGNSGYRDRQEQIKAATDILSNSFHDISKDFAALKYKEMLETILGDRSEWPKRSGKQNSSNSVEYTCRTISQALAENPELLSMMLKASWIHELPINNHSYDARRMLTERTYKDTESCIAFLERLGLVADAKDYFPLTTRASGWQSFYTVESIEAPLKDLDHYIHKNKKHWNAVIEALKENKEKRFGSLLTAASLTSSDRDKTALVNQAFEECADELTNLPDAQLSAIYTNFEDVMPNTDSWKHPKLIAIGKKLAAQNAKEALTAMETMAQEIKDGKTFSSSNRNLYQTERRAADFARKSLTAYPEKTLDFVKAYIHGHAESLKNGGQYSRYSSSSGALYASKDQLLETIIYRWKENKQPSNKIFEFISHIHADESISEHVLWTPSAYSSLEDCIEIERRKLQNATTDTKQKKDWVYLDKMAQDFSQMSPEAQSIATVALLHEFYNNGSWNIKADHPLVTEWTTKAADTPIYQTLQLIAESKCKGAKKDPSTKNTLLLAHLNDAHAPTDFRIMLAAKALTYDSKLILNEDFNQAVIKLQQNHLNGKRSARTDIQERLLEAYTRAHKKQNNAAACKAVLDTWLEKVKRPLRGEQKQVYNDLSTAALNISVAGSHHNAINWLISNSADGLRGDIPAILALLKENQFDVAKRLLPLPGKFYRHWNGGSNHQYDAQLEAILPKFKTALDDERAFFRFECELLYLEPKLDKQKASEGQITRTARLSKQLTQLNSLTKETRVEALASLCQAHTGISLNAEPIKNEIGRKTYAFLLNEHAKRSGDRYKKWLVDLYHFHAIHEMKQGNLKPLESIVELYEKDQGDHSNLHYYANNAQDELSHSMCFALVESVRKQSPHQLETLLPLLKRLVLVTFEKDNTDNRSRTSPLAYAKLVSHKLNKRPELDTWGKKLSPEGQKAYKKVLELANLPVYISWPVENEDYWLEDDNKAYRMDLFTWLYANPESAESMQYKLLWAANNMAGRGLTEAEVFELTSAESTHPNAKKSMLVHRAWHFYEKKDYDKALADYHAAMELMQDGDKRWDSLFDDASVYAAEIYLLQENKDKAIEIAKKLRLKGIDPKAKNRRNTLLKKLDLLEQPKS</sequence>
<evidence type="ECO:0000313" key="2">
    <source>
        <dbReference type="Proteomes" id="UP001597389"/>
    </source>
</evidence>
<organism evidence="1 2">
    <name type="scientific">Rubritalea tangerina</name>
    <dbReference type="NCBI Taxonomy" id="430798"/>
    <lineage>
        <taxon>Bacteria</taxon>
        <taxon>Pseudomonadati</taxon>
        <taxon>Verrucomicrobiota</taxon>
        <taxon>Verrucomicrobiia</taxon>
        <taxon>Verrucomicrobiales</taxon>
        <taxon>Rubritaleaceae</taxon>
        <taxon>Rubritalea</taxon>
    </lineage>
</organism>
<comment type="caution">
    <text evidence="1">The sequence shown here is derived from an EMBL/GenBank/DDBJ whole genome shotgun (WGS) entry which is preliminary data.</text>
</comment>
<reference evidence="2" key="1">
    <citation type="journal article" date="2019" name="Int. J. Syst. Evol. Microbiol.">
        <title>The Global Catalogue of Microorganisms (GCM) 10K type strain sequencing project: providing services to taxonomists for standard genome sequencing and annotation.</title>
        <authorList>
            <consortium name="The Broad Institute Genomics Platform"/>
            <consortium name="The Broad Institute Genome Sequencing Center for Infectious Disease"/>
            <person name="Wu L."/>
            <person name="Ma J."/>
        </authorList>
    </citation>
    <scope>NUCLEOTIDE SEQUENCE [LARGE SCALE GENOMIC DNA]</scope>
    <source>
        <strain evidence="2">CCUG 57942</strain>
    </source>
</reference>
<accession>A0ABW4ZAS2</accession>
<dbReference type="SUPFAM" id="SSF48452">
    <property type="entry name" value="TPR-like"/>
    <property type="match status" value="6"/>
</dbReference>
<dbReference type="InterPro" id="IPR019734">
    <property type="entry name" value="TPR_rpt"/>
</dbReference>
<protein>
    <submittedName>
        <fullName evidence="1">Tetratricopeptide repeat protein</fullName>
    </submittedName>
</protein>